<dbReference type="EMBL" id="GIFC01013016">
    <property type="protein sequence ID" value="MXU95099.1"/>
    <property type="molecule type" value="Transcribed_RNA"/>
</dbReference>
<evidence type="ECO:0000256" key="1">
    <source>
        <dbReference type="SAM" id="MobiDB-lite"/>
    </source>
</evidence>
<sequence>MTTQREVVFLFFFFLTSSRSNSCAQEVATTMQGGGGGTRGRAGPWRRQMRVWIVGRSPKLRRGTVARGVPRGDTMRRETKFENPVARDRTITPASRNPQLRRRAHLSTSRVRRDGIRALPATKPTVDDEPRMQHMLRLQCKRSAFENTLVRVQPKLCRRRRTRVVGGASTAFPARRRL</sequence>
<keyword evidence="2" id="KW-0732">Signal</keyword>
<accession>A0A6B0UZ85</accession>
<reference evidence="3" key="1">
    <citation type="submission" date="2019-12" db="EMBL/GenBank/DDBJ databases">
        <title>An insight into the sialome of adult female Ixodes ricinus ticks feeding for 6 days.</title>
        <authorList>
            <person name="Perner J."/>
            <person name="Ribeiro J.M.C."/>
        </authorList>
    </citation>
    <scope>NUCLEOTIDE SEQUENCE</scope>
    <source>
        <strain evidence="3">Semi-engorged</strain>
        <tissue evidence="3">Salivary glands</tissue>
    </source>
</reference>
<dbReference type="AlphaFoldDB" id="A0A6B0UZ85"/>
<evidence type="ECO:0000313" key="3">
    <source>
        <dbReference type="EMBL" id="MXU95099.1"/>
    </source>
</evidence>
<protein>
    <submittedName>
        <fullName evidence="3">Putative secreted protein</fullName>
    </submittedName>
</protein>
<feature type="chain" id="PRO_5025544943" evidence="2">
    <location>
        <begin position="21"/>
        <end position="178"/>
    </location>
</feature>
<evidence type="ECO:0000256" key="2">
    <source>
        <dbReference type="SAM" id="SignalP"/>
    </source>
</evidence>
<name>A0A6B0UZ85_IXORI</name>
<feature type="region of interest" description="Disordered" evidence="1">
    <location>
        <begin position="88"/>
        <end position="110"/>
    </location>
</feature>
<organism evidence="3">
    <name type="scientific">Ixodes ricinus</name>
    <name type="common">Common tick</name>
    <name type="synonym">Acarus ricinus</name>
    <dbReference type="NCBI Taxonomy" id="34613"/>
    <lineage>
        <taxon>Eukaryota</taxon>
        <taxon>Metazoa</taxon>
        <taxon>Ecdysozoa</taxon>
        <taxon>Arthropoda</taxon>
        <taxon>Chelicerata</taxon>
        <taxon>Arachnida</taxon>
        <taxon>Acari</taxon>
        <taxon>Parasitiformes</taxon>
        <taxon>Ixodida</taxon>
        <taxon>Ixodoidea</taxon>
        <taxon>Ixodidae</taxon>
        <taxon>Ixodinae</taxon>
        <taxon>Ixodes</taxon>
    </lineage>
</organism>
<feature type="signal peptide" evidence="2">
    <location>
        <begin position="1"/>
        <end position="20"/>
    </location>
</feature>
<proteinExistence type="predicted"/>